<feature type="region of interest" description="Disordered" evidence="1">
    <location>
        <begin position="2374"/>
        <end position="2393"/>
    </location>
</feature>
<feature type="region of interest" description="Disordered" evidence="1">
    <location>
        <begin position="1878"/>
        <end position="1922"/>
    </location>
</feature>
<feature type="compositionally biased region" description="Basic residues" evidence="1">
    <location>
        <begin position="2484"/>
        <end position="2501"/>
    </location>
</feature>
<feature type="domain" description="Cell morphogenesis protein C-terminal" evidence="3">
    <location>
        <begin position="1983"/>
        <end position="2235"/>
    </location>
</feature>
<feature type="domain" description="Protein furry C-terminal" evidence="5">
    <location>
        <begin position="2728"/>
        <end position="2813"/>
    </location>
</feature>
<dbReference type="PANTHER" id="PTHR12295:SF29">
    <property type="entry name" value="PROTEIN FURRY HOMOLOG"/>
    <property type="match status" value="1"/>
</dbReference>
<name>A0A8C3PAV8_CHRPI</name>
<dbReference type="GO" id="GO:0031175">
    <property type="term" value="P:neuron projection development"/>
    <property type="evidence" value="ECO:0007669"/>
    <property type="project" value="TreeGrafter"/>
</dbReference>
<dbReference type="InterPro" id="IPR029473">
    <property type="entry name" value="MOR2-PAG1_mid"/>
</dbReference>
<dbReference type="GO" id="GO:0000902">
    <property type="term" value="P:cell morphogenesis"/>
    <property type="evidence" value="ECO:0007669"/>
    <property type="project" value="InterPro"/>
</dbReference>
<dbReference type="GO" id="GO:0005938">
    <property type="term" value="C:cell cortex"/>
    <property type="evidence" value="ECO:0007669"/>
    <property type="project" value="TreeGrafter"/>
</dbReference>
<feature type="domain" description="Cell morphogenesis central region" evidence="4">
    <location>
        <begin position="1360"/>
        <end position="1446"/>
    </location>
</feature>
<dbReference type="Pfam" id="PF14225">
    <property type="entry name" value="MOR2-PAG1_C"/>
    <property type="match status" value="1"/>
</dbReference>
<feature type="compositionally biased region" description="Polar residues" evidence="1">
    <location>
        <begin position="2442"/>
        <end position="2454"/>
    </location>
</feature>
<feature type="compositionally biased region" description="Polar residues" evidence="1">
    <location>
        <begin position="1893"/>
        <end position="1914"/>
    </location>
</feature>
<feature type="domain" description="Cell morphogenesis protein N-terminal" evidence="2">
    <location>
        <begin position="115"/>
        <end position="661"/>
    </location>
</feature>
<dbReference type="GO" id="GO:0030427">
    <property type="term" value="C:site of polarized growth"/>
    <property type="evidence" value="ECO:0007669"/>
    <property type="project" value="TreeGrafter"/>
</dbReference>
<evidence type="ECO:0000313" key="7">
    <source>
        <dbReference type="Proteomes" id="UP000694380"/>
    </source>
</evidence>
<dbReference type="Ensembl" id="ENSCPBT00000034026.1">
    <property type="protein sequence ID" value="ENSCPBP00000028909.1"/>
    <property type="gene ID" value="ENSCPBG00000005512.1"/>
</dbReference>
<proteinExistence type="predicted"/>
<feature type="region of interest" description="Disordered" evidence="1">
    <location>
        <begin position="2442"/>
        <end position="2512"/>
    </location>
</feature>
<feature type="domain" description="Protein furry C-terminal" evidence="5">
    <location>
        <begin position="2260"/>
        <end position="2489"/>
    </location>
</feature>
<feature type="compositionally biased region" description="Low complexity" evidence="1">
    <location>
        <begin position="2306"/>
        <end position="2317"/>
    </location>
</feature>
<dbReference type="GeneTree" id="ENSGT00610000086058"/>
<keyword evidence="7" id="KW-1185">Reference proteome</keyword>
<evidence type="ECO:0000256" key="1">
    <source>
        <dbReference type="SAM" id="MobiDB-lite"/>
    </source>
</evidence>
<feature type="compositionally biased region" description="Acidic residues" evidence="1">
    <location>
        <begin position="2459"/>
        <end position="2469"/>
    </location>
</feature>
<sequence>MLPISVDPDSKPGEYVLKSLFVNFTTQAERKIRIIMAEPLEKPLTKSLQRGEDPQFDQVISSMSSLSEYCLPSILRTLFDWYKRQNGIEDESHEYRPRTSTKSKSDEQQRDYLMERRDLAIDFIFSLVLIEVLKQIPLHPVIDSLVHDVINLAFKHFKYKEGYLGPNTGNMHIVADLYAEVIGVLAQAKFPAVKKKFMAELKELRHKEQSPYVVQSIISLIMGMKFFRIKMYPVEDFEASLQFMQECAHYFLEVKDKDIKHALAGLFVEILVPVAAAVKNEVNVPCLRNFVESLYDTTLELSSRKKHSLALYPLVTCLLCVSQKQFFLNRWHIFLNNCLSNLKICSNSVRKSNNMCWNKDPKMARVALESLYRLLWVYMIRIKCESNTATQSRLITIVTTLFPKGSRGVVPRDMPLNIFVKIIQFIAQERLDFAMKEIIFDFLCVGKPAKAFSLNPERMNIGLRAFLVIADSLQQKDGEPPMPVTGAVLPSGNTLRVKKTYLSKTLTEEEAKMIGMSLYYSQVRKAVDNILRHLDKEVGRCMMLTNIQMLNKEPEDMITGERKPKIDLFRTCVAAIPRLLPDGMSKLELIDLLARLSIHMDDELRHIAQNSLQGLLVDFVDWREDVLFGFTNFLLREVNDMHHTLLDTSLKLLLQLLTQWKLYSFLISLQLIPNGSSHRIQSERSPYSNVLHAVEGFALVLLCSFQVATRKLAVLILREIRALFLDDDRPMIDVMDQLSSSILESFIHVAVSDSTTLPLTHNVDLQWLVEWNAVLVNSHYDVKSPSHVWIFAQSVKDPWVLCLFSFLRQENLPKHCPTALSYAWPYAFTRLQLVMPLVDPNIPVNAKKTSTVSSGDNYVTLWRNYLILCFGVAKPSIMSPGHLRASTPEIMATTPDGTVSYDNKAIGTPSVGVLLKQLVPLMRLESIEITESLVLGFGRTNSLACIILMSAPPHVLSISFFNPKNKKRRERRDLLRLQLLRIFELLADAGVISDSTNGALERDTLALGALFLEYVDLTRMLLEAENDKEVEILKDMRAHFSAMTANLIQCVPVHHRRFLFPQQSLRHHLFILFSQWAGPFSIMFTPLDRYSDRNHQITRYQYCALKAMSAVLCCGPVFDNVGLSPDGYLYKWLDNILACQDLRVHQLGCEVVVLLLELNPDQVNLFNWAIDRCYTGSYQLASGCFKAIATVCGSRNYPFDIVTLLNLVLFKASDTNREIYEISMQLMQILEAKLFVYSKKVAEQRPGSILYGTHGPLPPLYSVSLALLSYELARMYPELTLPLFSEVSQRFPTTHPNGRQIMLTYLLPWLHNIELVDSRLLLPGSSPSTPEDEIKDKEGEIAVTYGLKGNGWGSPEATSLVLNNLMYMTAKYGDEVPGLEMENVWNALANNEKWSNNLRITLQFLISLCGVSSDTILLPYIKKVAIYLCRNNTIQTMEELLFELQQTDPVNPIVQHCDNPPFYRFTASNKPSAVASGMVSIYYSGLLCLNKAFNEDFSCISRFSNVIRAHTRLESRYSNSSGGSYDDDKNDPVSPYTSWLLNIVETKQPQPLPMPYNGGCWAPLVDYLPETVTPRGPLHRCNIAVIFMTEMVVDHSVREDWALHLPLLLHALFLGLDHYRPEVFEHSKKLLLHLLIALSCNSHFQAIASVLLQTREMNETKTLTIQPAYLPEFLYTGGFDFLREYQSSPVPDSGLSSSSTSSSISLGGSSGNLPQITQEVEDMDTAPETDEKANKLIEFLTTRAFGPLWCHEDITPKNQNTKSADQLTNFLRHVVSVFKDSKSGFHLEQHLSEVALQTALASSSRHYAGRSFQIFRALKQPLSAHALSDLLSRLVEVIGEHGDEIQGYVMEALLTLEATVDNLSDCLKNSDLLTVLSRSSSPDLTSSTKLTANRKSTGQLNVNPGAVSGNTATAERSRHQRSFSVPKKFGVVDRSSDPPRSATLDRIQACTQQGLSSKTRSSSSLKDSLTDPSNINNPTNLLATIFWVAVALMESDFEFEYLMALRLLNKLLAYLPLDKVENREKLEKLQGQLKWSDFLGLQQLLLKGFTSLTTTDLTLQLFSLLTPVSRVSMVDSSQIIGFPLNVLCLLPHLIQHFDSPNQFCKDIAERIAQVCLEEKNPKLSNLAHVMTLYKTHSYTRDCATWVNVVCRYLHEAFADITLSMVTYLAELLEKGLPSMQQSLLQMIYSLLSYMDLSGIPVKQFNMEVLKTIEKYVQSIHWREALNILKLVVSRSASLVLPSYQHGDLSKMEIHRVWNSASKELPGKTLEFHFDISETPIIGRRYDELQSSAGRDGKPRAMAVTRSTSSTSSGSNSNVLVPVSWKRPQYSQKRTKEKLVHVLTLCGQDVGLSKNPSVIFSSCGDLDLIEHQTSLVSSEDGTREQENMDDSNSEQQFRVFRDFDFLDVELEDGEGESMDNFNWGVRRRSLDSLDKCDMQLLEESQLSGSTPSLNKMNHEDSDESSEEEDLTTSQILEHSDLVSIKKSRKNKKGKKKYKKSRRPQPPPPLPGSECEQDLGKIVRWFIFLFSSSFGEGDRNASPPPSPFFSAILAAFQPAACDDAEEAWRSHINQLMCDSDGSCAVYTFHVFSSLFKNIQKRFCFLTCDAASYLGDNLRGIGSKFVSSSQMLTSCSECPTLFVDAETLLSCGLLEKLKFSVLELQEYLDTYNNRKEATLSVSEISMLYCPQLELCQRLYKLHFQLLLLFQSYCKLIGQVHEVSSMPEVCHKSLWPNDIFGSNSDDEVQTLLNIYFRHQTLGQTGTYALVGSNQSLTEICTKLMELNIEIRDMIRRAQSYRVINTFLPDSSVSGTSL</sequence>
<organism evidence="6 7">
    <name type="scientific">Chrysemys picta bellii</name>
    <name type="common">Western painted turtle</name>
    <name type="synonym">Emys bellii</name>
    <dbReference type="NCBI Taxonomy" id="8478"/>
    <lineage>
        <taxon>Eukaryota</taxon>
        <taxon>Metazoa</taxon>
        <taxon>Chordata</taxon>
        <taxon>Craniata</taxon>
        <taxon>Vertebrata</taxon>
        <taxon>Euteleostomi</taxon>
        <taxon>Archelosauria</taxon>
        <taxon>Testudinata</taxon>
        <taxon>Testudines</taxon>
        <taxon>Cryptodira</taxon>
        <taxon>Durocryptodira</taxon>
        <taxon>Testudinoidea</taxon>
        <taxon>Emydidae</taxon>
        <taxon>Chrysemys</taxon>
    </lineage>
</organism>
<feature type="region of interest" description="Disordered" evidence="1">
    <location>
        <begin position="2289"/>
        <end position="2317"/>
    </location>
</feature>
<reference evidence="6" key="3">
    <citation type="submission" date="2025-09" db="UniProtKB">
        <authorList>
            <consortium name="Ensembl"/>
        </authorList>
    </citation>
    <scope>IDENTIFICATION</scope>
</reference>
<dbReference type="InterPro" id="IPR045842">
    <property type="entry name" value="Fry_C"/>
</dbReference>
<dbReference type="InterPro" id="IPR025614">
    <property type="entry name" value="Cell_morpho_N"/>
</dbReference>
<feature type="domain" description="Cell morphogenesis central region" evidence="4">
    <location>
        <begin position="1578"/>
        <end position="1640"/>
    </location>
</feature>
<accession>A0A8C3PAV8</accession>
<feature type="domain" description="Protein furry C-terminal" evidence="5">
    <location>
        <begin position="2536"/>
        <end position="2727"/>
    </location>
</feature>
<evidence type="ECO:0000259" key="4">
    <source>
        <dbReference type="Pfam" id="PF14228"/>
    </source>
</evidence>
<dbReference type="Pfam" id="PF14228">
    <property type="entry name" value="MOR2-PAG1_mid"/>
    <property type="match status" value="4"/>
</dbReference>
<evidence type="ECO:0000259" key="3">
    <source>
        <dbReference type="Pfam" id="PF14225"/>
    </source>
</evidence>
<reference evidence="6" key="2">
    <citation type="submission" date="2025-08" db="UniProtKB">
        <authorList>
            <consortium name="Ensembl"/>
        </authorList>
    </citation>
    <scope>IDENTIFICATION</scope>
</reference>
<feature type="region of interest" description="Disordered" evidence="1">
    <location>
        <begin position="1952"/>
        <end position="1971"/>
    </location>
</feature>
<evidence type="ECO:0000259" key="5">
    <source>
        <dbReference type="Pfam" id="PF19421"/>
    </source>
</evidence>
<protein>
    <submittedName>
        <fullName evidence="6">FRY microtubule binding protein</fullName>
    </submittedName>
</protein>
<evidence type="ECO:0000313" key="6">
    <source>
        <dbReference type="Ensembl" id="ENSCPBP00000028909.1"/>
    </source>
</evidence>
<feature type="domain" description="Cell morphogenesis central region" evidence="4">
    <location>
        <begin position="1728"/>
        <end position="1839"/>
    </location>
</feature>
<dbReference type="PANTHER" id="PTHR12295">
    <property type="entry name" value="FURRY-RELATED"/>
    <property type="match status" value="1"/>
</dbReference>
<evidence type="ECO:0000259" key="2">
    <source>
        <dbReference type="Pfam" id="PF14222"/>
    </source>
</evidence>
<feature type="domain" description="Cell morphogenesis central region" evidence="4">
    <location>
        <begin position="1155"/>
        <end position="1315"/>
    </location>
</feature>
<gene>
    <name evidence="6" type="primary">FRY</name>
</gene>
<dbReference type="InterPro" id="IPR025481">
    <property type="entry name" value="Cell_Morphogen_C"/>
</dbReference>
<reference evidence="6" key="1">
    <citation type="journal article" date="2015" name="Genome Biol. Evol.">
        <title>Physical Mapping and Refinement of the Painted Turtle Genome (Chrysemys picta) Inform Amniote Genome Evolution and Challenge Turtle-Bird Chromosomal Conservation.</title>
        <authorList>
            <person name="Badenhorst D."/>
            <person name="Hillier L.W."/>
            <person name="Literman R."/>
            <person name="Montiel E.E."/>
            <person name="Radhakrishnan S."/>
            <person name="Shen Y."/>
            <person name="Minx P."/>
            <person name="Janes D.E."/>
            <person name="Warren W.C."/>
            <person name="Edwards S.V."/>
            <person name="Valenzuela N."/>
        </authorList>
    </citation>
    <scope>NUCLEOTIDE SEQUENCE [LARGE SCALE GENOMIC DNA]</scope>
</reference>
<dbReference type="Pfam" id="PF19421">
    <property type="entry name" value="Fry_C"/>
    <property type="match status" value="3"/>
</dbReference>
<dbReference type="Pfam" id="PF14222">
    <property type="entry name" value="MOR2-PAG1_N"/>
    <property type="match status" value="1"/>
</dbReference>
<dbReference type="Proteomes" id="UP000694380">
    <property type="component" value="Chromosome 1"/>
</dbReference>
<feature type="compositionally biased region" description="Low complexity" evidence="1">
    <location>
        <begin position="1956"/>
        <end position="1971"/>
    </location>
</feature>
<feature type="compositionally biased region" description="Low complexity" evidence="1">
    <location>
        <begin position="1878"/>
        <end position="1891"/>
    </location>
</feature>
<feature type="region of interest" description="Disordered" evidence="1">
    <location>
        <begin position="1692"/>
        <end position="1714"/>
    </location>
</feature>
<dbReference type="InterPro" id="IPR039867">
    <property type="entry name" value="Furry/Tao3/Mor2"/>
</dbReference>